<evidence type="ECO:0000313" key="7">
    <source>
        <dbReference type="Proteomes" id="UP000738402"/>
    </source>
</evidence>
<dbReference type="InterPro" id="IPR002821">
    <property type="entry name" value="Hydantoinase_A"/>
</dbReference>
<proteinExistence type="inferred from homology"/>
<dbReference type="Pfam" id="PF01968">
    <property type="entry name" value="Hydantoinase_A"/>
    <property type="match status" value="1"/>
</dbReference>
<dbReference type="EMBL" id="JAHLUH010000012">
    <property type="protein sequence ID" value="KAG7725618.1"/>
    <property type="molecule type" value="Genomic_DNA"/>
</dbReference>
<dbReference type="InterPro" id="IPR008040">
    <property type="entry name" value="Hydant_A_N"/>
</dbReference>
<dbReference type="Pfam" id="PF02538">
    <property type="entry name" value="Hydantoinase_B"/>
    <property type="match status" value="1"/>
</dbReference>
<dbReference type="GO" id="GO:0017168">
    <property type="term" value="F:5-oxoprolinase (ATP-hydrolyzing) activity"/>
    <property type="evidence" value="ECO:0007669"/>
    <property type="project" value="TreeGrafter"/>
</dbReference>
<comment type="caution">
    <text evidence="6">The sequence shown here is derived from an EMBL/GenBank/DDBJ whole genome shotgun (WGS) entry which is preliminary data.</text>
</comment>
<feature type="domain" description="Acetophenone carboxylase-like C-terminal" evidence="5">
    <location>
        <begin position="552"/>
        <end position="725"/>
    </location>
</feature>
<dbReference type="Pfam" id="PF19278">
    <property type="entry name" value="Hydant_A_C"/>
    <property type="match status" value="1"/>
</dbReference>
<sequence length="1316" mass="143345">MTVSESGISIAIDRGGTFTDVIYKWGDKEGTFKLLSVDPSNYKDANIESIRRVLELTSGKSIPRDQLLDTSSISSIRLGTTVATNALLERKGSRCALVTTKGFKDLLHIGDQSRPDLFALNIVKPDVLFEKVVEADERVTMPAFLVDPTGYDARDLLDGKKYVEGKTREVFEIVKPLDTDKLTRDLKDLKEQGINSVAIVFIHGYNYQEHEKQAGEIAKSLGFGNISLSHEVLPVIKTLPRGQSTVVDAYLTPVVKEYIDSFLAGFQPGFEKHTRIEFMQSDGGLCSWRNFSGLRSLLSGPAGGVVGEAKTCYDRDNNIPVIGFDMGGTSTDVSRYAGEYEFSFESITAGINIAAPQLDINTVAAGGGSILEYVNGVFKVGPESASAHPGPACYKKGGPLTVTDANLFTGRILPEFFPKIFGPGENEPLDYAITKKKFEQLAQIINRDNPGFPKTAHEIALGFLKVANYQMAKPIRELTEAKGHDASAHAMASFGGAGGQHAASIAKILKIKKVLIHKHSSILSAYGISLADVVNEQQIPCAKVYSDATRDELLKESEKLKEKAVMELEAQGVNPVTVSSTVYLNMGYKGSDTKIMVARPVDDDFLSAFYKTHEREFAFNDYDKPVLITDVRVRSTGNTSNETNERSPYKDYDSVTKVAVQSGVEEKTTPIVFDEGVLDSKVYLLEKLAPGTVVAGPALILDETQTIVVTPDSCATILPRHVVLDVDVESKSQISTDYVDPIQLSIFSNRFMSIAEDMARTLQKIAVSANIKERLDFSCALFDNEGNLTANAPNVPVHLGSMSSAIKYQLEYWKDDLHEGDILCTNSPSVGGTHLPDITVISPVFYQNKIQFVVAARAHHSEIGGSSPGSSSSYAREIYEEGVNIETWKIVEKGKLDYEGLDYHFNVAPRKHGVSGTRNIDDNISDLKAQIASNQRGINLLKDLFNEYGSETVLFYMRNVKKTAEMGVRNFLMKFANENADRLPLTAVDYLDDGTKVQVKIDINPQDGSAVFDFTGTSLESYSNLNAPKSVTASAVIYVLRCLVNLDIPLNQGCLDPCTLIIPENSLINPSRFAAVCAGNGMTSQRVTDCLFKAFGATSATGGCMNGLNFGSGGENEKGELIKGFGYTETIGQGNCAGIVEKDGIRIGFHGFSGTQTNMTNTKITDPEILEQRYPCLLIQYCIRENSGGRGKWNGGNGLIREIQFNSPVHVSLVTQRRVFAPWGIYGGDDGKKGENYLGRNRGNGVIQWIQLPSLAEIAIRKGDIVKVLTPGGGGFGKVDDTDEFWGVGVETSKYKHIPVSSGTVGNLQSALNSSQ</sequence>
<protein>
    <recommendedName>
        <fullName evidence="8">5-oxoprolinase</fullName>
    </recommendedName>
</protein>
<accession>A0AAN6HZJ9</accession>
<name>A0AAN6HZJ9_9ASCO</name>
<dbReference type="GO" id="GO:0005829">
    <property type="term" value="C:cytosol"/>
    <property type="evidence" value="ECO:0007669"/>
    <property type="project" value="TreeGrafter"/>
</dbReference>
<evidence type="ECO:0000259" key="2">
    <source>
        <dbReference type="Pfam" id="PF01968"/>
    </source>
</evidence>
<comment type="similarity">
    <text evidence="1">Belongs to the oxoprolinase family.</text>
</comment>
<reference evidence="6" key="1">
    <citation type="journal article" date="2021" name="G3 (Bethesda)">
        <title>Genomic diversity, chromosomal rearrangements, and interspecies hybridization in the ogataea polymorpha species complex.</title>
        <authorList>
            <person name="Hanson S.J."/>
            <person name="Cinneide E.O."/>
            <person name="Salzberg L.I."/>
            <person name="Wolfe K.H."/>
            <person name="McGowan J."/>
            <person name="Fitzpatrick D.A."/>
            <person name="Matlin K."/>
        </authorList>
    </citation>
    <scope>NUCLEOTIDE SEQUENCE</scope>
    <source>
        <strain evidence="6">83-405-1</strain>
    </source>
</reference>
<feature type="domain" description="Hydantoinase A/oxoprolinase" evidence="2">
    <location>
        <begin position="241"/>
        <end position="536"/>
    </location>
</feature>
<dbReference type="PANTHER" id="PTHR11365">
    <property type="entry name" value="5-OXOPROLINASE RELATED"/>
    <property type="match status" value="1"/>
</dbReference>
<evidence type="ECO:0000259" key="5">
    <source>
        <dbReference type="Pfam" id="PF19278"/>
    </source>
</evidence>
<evidence type="ECO:0008006" key="8">
    <source>
        <dbReference type="Google" id="ProtNLM"/>
    </source>
</evidence>
<evidence type="ECO:0000259" key="3">
    <source>
        <dbReference type="Pfam" id="PF02538"/>
    </source>
</evidence>
<dbReference type="Pfam" id="PF05378">
    <property type="entry name" value="Hydant_A_N"/>
    <property type="match status" value="1"/>
</dbReference>
<dbReference type="InterPro" id="IPR003692">
    <property type="entry name" value="Hydantoinase_B"/>
</dbReference>
<dbReference type="Proteomes" id="UP000738402">
    <property type="component" value="Unassembled WGS sequence"/>
</dbReference>
<organism evidence="6 7">
    <name type="scientific">Ogataea haglerorum</name>
    <dbReference type="NCBI Taxonomy" id="1937702"/>
    <lineage>
        <taxon>Eukaryota</taxon>
        <taxon>Fungi</taxon>
        <taxon>Dikarya</taxon>
        <taxon>Ascomycota</taxon>
        <taxon>Saccharomycotina</taxon>
        <taxon>Pichiomycetes</taxon>
        <taxon>Pichiales</taxon>
        <taxon>Pichiaceae</taxon>
        <taxon>Ogataea</taxon>
    </lineage>
</organism>
<dbReference type="InterPro" id="IPR049517">
    <property type="entry name" value="ACX-like_C"/>
</dbReference>
<feature type="domain" description="Hydantoinase/oxoprolinase N-terminal" evidence="4">
    <location>
        <begin position="10"/>
        <end position="221"/>
    </location>
</feature>
<dbReference type="GO" id="GO:0006749">
    <property type="term" value="P:glutathione metabolic process"/>
    <property type="evidence" value="ECO:0007669"/>
    <property type="project" value="TreeGrafter"/>
</dbReference>
<evidence type="ECO:0000313" key="6">
    <source>
        <dbReference type="EMBL" id="KAG7725618.1"/>
    </source>
</evidence>
<evidence type="ECO:0000256" key="1">
    <source>
        <dbReference type="ARBA" id="ARBA00010403"/>
    </source>
</evidence>
<gene>
    <name evidence="6" type="ORF">KL933_004184</name>
</gene>
<feature type="domain" description="Hydantoinase B/oxoprolinase" evidence="3">
    <location>
        <begin position="740"/>
        <end position="1278"/>
    </location>
</feature>
<dbReference type="InterPro" id="IPR045079">
    <property type="entry name" value="Oxoprolinase-like"/>
</dbReference>
<evidence type="ECO:0000259" key="4">
    <source>
        <dbReference type="Pfam" id="PF05378"/>
    </source>
</evidence>
<dbReference type="PANTHER" id="PTHR11365:SF2">
    <property type="entry name" value="5-OXOPROLINASE"/>
    <property type="match status" value="1"/>
</dbReference>